<proteinExistence type="predicted"/>
<reference evidence="1 2" key="1">
    <citation type="journal article" date="2018" name="Nat. Ecol. Evol.">
        <title>Shark genomes provide insights into elasmobranch evolution and the origin of vertebrates.</title>
        <authorList>
            <person name="Hara Y"/>
            <person name="Yamaguchi K"/>
            <person name="Onimaru K"/>
            <person name="Kadota M"/>
            <person name="Koyanagi M"/>
            <person name="Keeley SD"/>
            <person name="Tatsumi K"/>
            <person name="Tanaka K"/>
            <person name="Motone F"/>
            <person name="Kageyama Y"/>
            <person name="Nozu R"/>
            <person name="Adachi N"/>
            <person name="Nishimura O"/>
            <person name="Nakagawa R"/>
            <person name="Tanegashima C"/>
            <person name="Kiyatake I"/>
            <person name="Matsumoto R"/>
            <person name="Murakumo K"/>
            <person name="Nishida K"/>
            <person name="Terakita A"/>
            <person name="Kuratani S"/>
            <person name="Sato K"/>
            <person name="Hyodo S Kuraku.S."/>
        </authorList>
    </citation>
    <scope>NUCLEOTIDE SEQUENCE [LARGE SCALE GENOMIC DNA]</scope>
</reference>
<evidence type="ECO:0000313" key="1">
    <source>
        <dbReference type="EMBL" id="GCC25276.1"/>
    </source>
</evidence>
<name>A0A401S4F7_CHIPU</name>
<dbReference type="AlphaFoldDB" id="A0A401S4F7"/>
<protein>
    <submittedName>
        <fullName evidence="1">Uncharacterized protein</fullName>
    </submittedName>
</protein>
<sequence length="70" mass="7951">MIYSIHSCFIVKRVYLVQVRQSGLPVCLPQIKKCRSEVYTGGTLQNTVMYVMNGNIDASVKLVPYQKKVN</sequence>
<keyword evidence="2" id="KW-1185">Reference proteome</keyword>
<dbReference type="EMBL" id="BEZZ01000081">
    <property type="protein sequence ID" value="GCC25276.1"/>
    <property type="molecule type" value="Genomic_DNA"/>
</dbReference>
<evidence type="ECO:0000313" key="2">
    <source>
        <dbReference type="Proteomes" id="UP000287033"/>
    </source>
</evidence>
<organism evidence="1 2">
    <name type="scientific">Chiloscyllium punctatum</name>
    <name type="common">Brownbanded bambooshark</name>
    <name type="synonym">Hemiscyllium punctatum</name>
    <dbReference type="NCBI Taxonomy" id="137246"/>
    <lineage>
        <taxon>Eukaryota</taxon>
        <taxon>Metazoa</taxon>
        <taxon>Chordata</taxon>
        <taxon>Craniata</taxon>
        <taxon>Vertebrata</taxon>
        <taxon>Chondrichthyes</taxon>
        <taxon>Elasmobranchii</taxon>
        <taxon>Galeomorphii</taxon>
        <taxon>Galeoidea</taxon>
        <taxon>Orectolobiformes</taxon>
        <taxon>Hemiscylliidae</taxon>
        <taxon>Chiloscyllium</taxon>
    </lineage>
</organism>
<dbReference type="Proteomes" id="UP000287033">
    <property type="component" value="Unassembled WGS sequence"/>
</dbReference>
<gene>
    <name evidence="1" type="ORF">chiPu_0003685</name>
</gene>
<comment type="caution">
    <text evidence="1">The sequence shown here is derived from an EMBL/GenBank/DDBJ whole genome shotgun (WGS) entry which is preliminary data.</text>
</comment>
<accession>A0A401S4F7</accession>